<sequence>MAQRKVVLAVDGSPYSDEAFNFYCDNLHKAGDLILVIHAFEMPTMPAAPYPYGFAYYEEWSNLVKKADEEANEMLRVIGEKCKEHSKKDDKYKFELYKEGGRAGEIICNFAKEKGAEFIVLGSRGLGTIRRTFLGSVSDYCVHNAHIPVVVVRSTPKDDAVAEPGKKE</sequence>
<accession>A0A6P8IR66</accession>
<dbReference type="OrthoDB" id="843225at2759"/>
<keyword evidence="2" id="KW-1185">Reference proteome</keyword>
<dbReference type="PANTHER" id="PTHR46989">
    <property type="entry name" value="USP DOMAIN-CONTAINING PROTEIN"/>
    <property type="match status" value="1"/>
</dbReference>
<dbReference type="Gene3D" id="3.40.50.620">
    <property type="entry name" value="HUPs"/>
    <property type="match status" value="1"/>
</dbReference>
<dbReference type="InterPro" id="IPR014729">
    <property type="entry name" value="Rossmann-like_a/b/a_fold"/>
</dbReference>
<dbReference type="KEGG" id="aten:116304096"/>
<dbReference type="PANTHER" id="PTHR46989:SF3">
    <property type="entry name" value="USPA DOMAIN-CONTAINING PROTEIN"/>
    <property type="match status" value="1"/>
</dbReference>
<evidence type="ECO:0000259" key="1">
    <source>
        <dbReference type="Pfam" id="PF00582"/>
    </source>
</evidence>
<feature type="domain" description="UspA" evidence="1">
    <location>
        <begin position="4"/>
        <end position="153"/>
    </location>
</feature>
<name>A0A6P8IR66_ACTTE</name>
<gene>
    <name evidence="3" type="primary">LOC116304096</name>
</gene>
<evidence type="ECO:0000313" key="2">
    <source>
        <dbReference type="Proteomes" id="UP000515163"/>
    </source>
</evidence>
<reference evidence="3" key="1">
    <citation type="submission" date="2025-08" db="UniProtKB">
        <authorList>
            <consortium name="RefSeq"/>
        </authorList>
    </citation>
    <scope>IDENTIFICATION</scope>
    <source>
        <tissue evidence="3">Tentacle</tissue>
    </source>
</reference>
<dbReference type="SUPFAM" id="SSF52402">
    <property type="entry name" value="Adenine nucleotide alpha hydrolases-like"/>
    <property type="match status" value="1"/>
</dbReference>
<dbReference type="Pfam" id="PF00582">
    <property type="entry name" value="Usp"/>
    <property type="match status" value="1"/>
</dbReference>
<dbReference type="Proteomes" id="UP000515163">
    <property type="component" value="Unplaced"/>
</dbReference>
<evidence type="ECO:0000313" key="3">
    <source>
        <dbReference type="RefSeq" id="XP_031569611.1"/>
    </source>
</evidence>
<protein>
    <submittedName>
        <fullName evidence="3">Uncharacterized protein LOC116304096</fullName>
    </submittedName>
</protein>
<dbReference type="InterPro" id="IPR006016">
    <property type="entry name" value="UspA"/>
</dbReference>
<dbReference type="InterPro" id="IPR006015">
    <property type="entry name" value="Universal_stress_UspA"/>
</dbReference>
<organism evidence="2 3">
    <name type="scientific">Actinia tenebrosa</name>
    <name type="common">Australian red waratah sea anemone</name>
    <dbReference type="NCBI Taxonomy" id="6105"/>
    <lineage>
        <taxon>Eukaryota</taxon>
        <taxon>Metazoa</taxon>
        <taxon>Cnidaria</taxon>
        <taxon>Anthozoa</taxon>
        <taxon>Hexacorallia</taxon>
        <taxon>Actiniaria</taxon>
        <taxon>Actiniidae</taxon>
        <taxon>Actinia</taxon>
    </lineage>
</organism>
<dbReference type="GeneID" id="116304096"/>
<dbReference type="CDD" id="cd23659">
    <property type="entry name" value="USP_At3g01520-like"/>
    <property type="match status" value="1"/>
</dbReference>
<proteinExistence type="predicted"/>
<dbReference type="InParanoid" id="A0A6P8IR66"/>
<dbReference type="RefSeq" id="XP_031569611.1">
    <property type="nucleotide sequence ID" value="XM_031713751.1"/>
</dbReference>
<dbReference type="AlphaFoldDB" id="A0A6P8IR66"/>
<dbReference type="PRINTS" id="PR01438">
    <property type="entry name" value="UNVRSLSTRESS"/>
</dbReference>